<proteinExistence type="predicted"/>
<name>A0A4P8WKK8_9EURY</name>
<evidence type="ECO:0000313" key="1">
    <source>
        <dbReference type="EMBL" id="QCS42643.1"/>
    </source>
</evidence>
<dbReference type="AlphaFoldDB" id="A0A4P8WKK8"/>
<evidence type="ECO:0000313" key="2">
    <source>
        <dbReference type="Proteomes" id="UP000302218"/>
    </source>
</evidence>
<gene>
    <name evidence="1" type="ORF">FEJ81_09835</name>
</gene>
<dbReference type="OrthoDB" id="200049at2157"/>
<dbReference type="KEGG" id="nvr:FEJ81_09835"/>
<dbReference type="GeneID" id="40265574"/>
<dbReference type="EMBL" id="CP040330">
    <property type="protein sequence ID" value="QCS42643.1"/>
    <property type="molecule type" value="Genomic_DNA"/>
</dbReference>
<dbReference type="Proteomes" id="UP000302218">
    <property type="component" value="Chromosome"/>
</dbReference>
<organism evidence="1 2">
    <name type="scientific">Natrinema versiforme</name>
    <dbReference type="NCBI Taxonomy" id="88724"/>
    <lineage>
        <taxon>Archaea</taxon>
        <taxon>Methanobacteriati</taxon>
        <taxon>Methanobacteriota</taxon>
        <taxon>Stenosarchaea group</taxon>
        <taxon>Halobacteria</taxon>
        <taxon>Halobacteriales</taxon>
        <taxon>Natrialbaceae</taxon>
        <taxon>Natrinema</taxon>
    </lineage>
</organism>
<accession>A0A4P8WKK8</accession>
<sequence length="268" mass="28897">MSNPDALVTEQALARTYDGGDYDDVWEVVNQYRRAITYHADNPKAGIGEIVRVADASRVSVQSWIDDGATPSVVQGLYTAHEYDWIGVTYEDLTPLNILAASVYSSGTISIHNWHPTFSVDDIENSLVLNALELIGVGHQDVETGADQSGPAVRPATDAAVLGRVLSVLGVPAGSKATPDDLSLPWYLEEAPESVRKRFVDIYLENRAHPKPDSAGLQISESRPRSYREELAELIESVAGESVTATDSTVMISADAARALGLESENTA</sequence>
<reference evidence="2" key="1">
    <citation type="submission" date="2019-05" db="EMBL/GenBank/DDBJ databases">
        <title>Genome sequence and methylation pattern of the halophilic Archaeon Natrinema versiforme BOL5-4.</title>
        <authorList>
            <person name="DasSarma P."/>
            <person name="Anton B.P."/>
            <person name="DasSarma S.L."/>
            <person name="Martinez F.L."/>
            <person name="Guzman D."/>
            <person name="Roberts R.J."/>
            <person name="DasSarma S."/>
        </authorList>
    </citation>
    <scope>NUCLEOTIDE SEQUENCE [LARGE SCALE GENOMIC DNA]</scope>
    <source>
        <strain evidence="2">BOL5-4</strain>
    </source>
</reference>
<dbReference type="RefSeq" id="WP_138245126.1">
    <property type="nucleotide sequence ID" value="NZ_CP040330.1"/>
</dbReference>
<protein>
    <submittedName>
        <fullName evidence="1">Uncharacterized protein</fullName>
    </submittedName>
</protein>